<evidence type="ECO:0000313" key="9">
    <source>
        <dbReference type="EMBL" id="RZO78172.1"/>
    </source>
</evidence>
<evidence type="ECO:0000256" key="1">
    <source>
        <dbReference type="ARBA" id="ARBA00004651"/>
    </source>
</evidence>
<evidence type="ECO:0000256" key="7">
    <source>
        <dbReference type="ARBA" id="ARBA00023136"/>
    </source>
</evidence>
<dbReference type="InterPro" id="IPR050297">
    <property type="entry name" value="LipidA_mod_glycosyltrf_83"/>
</dbReference>
<keyword evidence="6 8" id="KW-1133">Transmembrane helix</keyword>
<dbReference type="GO" id="GO:0016763">
    <property type="term" value="F:pentosyltransferase activity"/>
    <property type="evidence" value="ECO:0007669"/>
    <property type="project" value="TreeGrafter"/>
</dbReference>
<dbReference type="PANTHER" id="PTHR33908">
    <property type="entry name" value="MANNOSYLTRANSFERASE YKCB-RELATED"/>
    <property type="match status" value="1"/>
</dbReference>
<evidence type="ECO:0000256" key="2">
    <source>
        <dbReference type="ARBA" id="ARBA00022475"/>
    </source>
</evidence>
<dbReference type="Proteomes" id="UP000320404">
    <property type="component" value="Unassembled WGS sequence"/>
</dbReference>
<dbReference type="PANTHER" id="PTHR33908:SF11">
    <property type="entry name" value="MEMBRANE PROTEIN"/>
    <property type="match status" value="1"/>
</dbReference>
<proteinExistence type="predicted"/>
<feature type="transmembrane region" description="Helical" evidence="8">
    <location>
        <begin position="344"/>
        <end position="365"/>
    </location>
</feature>
<evidence type="ECO:0000313" key="10">
    <source>
        <dbReference type="Proteomes" id="UP000320404"/>
    </source>
</evidence>
<gene>
    <name evidence="9" type="ORF">EVA69_00655</name>
</gene>
<evidence type="ECO:0000256" key="3">
    <source>
        <dbReference type="ARBA" id="ARBA00022676"/>
    </source>
</evidence>
<name>A0A520S6R9_9GAMM</name>
<evidence type="ECO:0000256" key="8">
    <source>
        <dbReference type="SAM" id="Phobius"/>
    </source>
</evidence>
<evidence type="ECO:0000256" key="5">
    <source>
        <dbReference type="ARBA" id="ARBA00022692"/>
    </source>
</evidence>
<feature type="transmembrane region" description="Helical" evidence="8">
    <location>
        <begin position="54"/>
        <end position="76"/>
    </location>
</feature>
<comment type="subcellular location">
    <subcellularLocation>
        <location evidence="1">Cell membrane</location>
        <topology evidence="1">Multi-pass membrane protein</topology>
    </subcellularLocation>
</comment>
<accession>A0A520S6R9</accession>
<feature type="transmembrane region" description="Helical" evidence="8">
    <location>
        <begin position="83"/>
        <end position="101"/>
    </location>
</feature>
<keyword evidence="4" id="KW-0808">Transferase</keyword>
<feature type="transmembrane region" description="Helical" evidence="8">
    <location>
        <begin position="273"/>
        <end position="306"/>
    </location>
</feature>
<keyword evidence="5 8" id="KW-0812">Transmembrane</keyword>
<evidence type="ECO:0008006" key="11">
    <source>
        <dbReference type="Google" id="ProtNLM"/>
    </source>
</evidence>
<sequence length="501" mass="56486">MSSTNWQQWDIRLLTVLASLALSGFAVAFASLPNDDAYTYIRTAEIFLEHGVGAAISHYTWAGYPILIGLVSLLGLSLFTSAYVLNAIFFAILAYAFISIVRHLDDSNRVAWLAALTVLAYPELNEYRDMVLRDIGFWAMLLLALWRFMVFVDTRQFSHSVFFVLAMIGAMLFRAEAVIYLVAIPFALFLQSDRNTQENRRDFLKLAGFICGVGILVFLVLLAAGINLFLLILELLRIYQPFLISLFNPDEAVTAARANAIFGEYAGIFSQEYVSAVIAIGLSVVLVMTLFYTIGGPFFWLLAFGLMRKHIRWHSAKVVPILAVLLANLLILVVFLYITKFLTGRYALVFGLMAATLVPFLVSSIIERNRGGKWEQLSTYFLILFFFYCLIDSYVSFGRSKDWLLDASSYVELQAEPDTQVLTNNHTIAYFSGRVENYDVIVRELKAQDVLDVAPGTIVALEMYYEMSLMVEQAPVKASLQLLQQFPSADQPQIAIYRRVN</sequence>
<feature type="transmembrane region" description="Helical" evidence="8">
    <location>
        <begin position="131"/>
        <end position="149"/>
    </location>
</feature>
<dbReference type="GO" id="GO:0005886">
    <property type="term" value="C:plasma membrane"/>
    <property type="evidence" value="ECO:0007669"/>
    <property type="project" value="UniProtKB-SubCell"/>
</dbReference>
<protein>
    <recommendedName>
        <fullName evidence="11">Glycosyltransferase RgtA/B/C/D-like domain-containing protein</fullName>
    </recommendedName>
</protein>
<evidence type="ECO:0000256" key="6">
    <source>
        <dbReference type="ARBA" id="ARBA00022989"/>
    </source>
</evidence>
<evidence type="ECO:0000256" key="4">
    <source>
        <dbReference type="ARBA" id="ARBA00022679"/>
    </source>
</evidence>
<dbReference type="GO" id="GO:0009103">
    <property type="term" value="P:lipopolysaccharide biosynthetic process"/>
    <property type="evidence" value="ECO:0007669"/>
    <property type="project" value="UniProtKB-ARBA"/>
</dbReference>
<dbReference type="EMBL" id="SHAH01000004">
    <property type="protein sequence ID" value="RZO78172.1"/>
    <property type="molecule type" value="Genomic_DNA"/>
</dbReference>
<keyword evidence="3" id="KW-0328">Glycosyltransferase</keyword>
<feature type="transmembrane region" description="Helical" evidence="8">
    <location>
        <begin position="203"/>
        <end position="233"/>
    </location>
</feature>
<feature type="transmembrane region" description="Helical" evidence="8">
    <location>
        <begin position="377"/>
        <end position="397"/>
    </location>
</feature>
<reference evidence="9 10" key="1">
    <citation type="submission" date="2019-02" db="EMBL/GenBank/DDBJ databases">
        <title>Prokaryotic population dynamics and viral predation in marine succession experiment using metagenomics: the confinement effect.</title>
        <authorList>
            <person name="Haro-Moreno J.M."/>
            <person name="Rodriguez-Valera F."/>
            <person name="Lopez-Perez M."/>
        </authorList>
    </citation>
    <scope>NUCLEOTIDE SEQUENCE [LARGE SCALE GENOMIC DNA]</scope>
    <source>
        <strain evidence="9">MED-G158</strain>
    </source>
</reference>
<feature type="transmembrane region" description="Helical" evidence="8">
    <location>
        <begin position="318"/>
        <end position="338"/>
    </location>
</feature>
<dbReference type="AlphaFoldDB" id="A0A520S6R9"/>
<comment type="caution">
    <text evidence="9">The sequence shown here is derived from an EMBL/GenBank/DDBJ whole genome shotgun (WGS) entry which is preliminary data.</text>
</comment>
<organism evidence="9 10">
    <name type="scientific">OM182 bacterium</name>
    <dbReference type="NCBI Taxonomy" id="2510334"/>
    <lineage>
        <taxon>Bacteria</taxon>
        <taxon>Pseudomonadati</taxon>
        <taxon>Pseudomonadota</taxon>
        <taxon>Gammaproteobacteria</taxon>
        <taxon>OMG group</taxon>
        <taxon>OM182 clade</taxon>
    </lineage>
</organism>
<keyword evidence="7 8" id="KW-0472">Membrane</keyword>
<feature type="transmembrane region" description="Helical" evidence="8">
    <location>
        <begin position="161"/>
        <end position="191"/>
    </location>
</feature>
<keyword evidence="2" id="KW-1003">Cell membrane</keyword>